<dbReference type="Pfam" id="PF00496">
    <property type="entry name" value="SBP_bac_5"/>
    <property type="match status" value="1"/>
</dbReference>
<evidence type="ECO:0000256" key="2">
    <source>
        <dbReference type="ARBA" id="ARBA00005695"/>
    </source>
</evidence>
<feature type="domain" description="Solute-binding protein family 5" evidence="6">
    <location>
        <begin position="99"/>
        <end position="450"/>
    </location>
</feature>
<evidence type="ECO:0000256" key="1">
    <source>
        <dbReference type="ARBA" id="ARBA00004418"/>
    </source>
</evidence>
<evidence type="ECO:0000259" key="6">
    <source>
        <dbReference type="Pfam" id="PF00496"/>
    </source>
</evidence>
<dbReference type="GO" id="GO:0043190">
    <property type="term" value="C:ATP-binding cassette (ABC) transporter complex"/>
    <property type="evidence" value="ECO:0007669"/>
    <property type="project" value="InterPro"/>
</dbReference>
<evidence type="ECO:0000256" key="3">
    <source>
        <dbReference type="ARBA" id="ARBA00022448"/>
    </source>
</evidence>
<dbReference type="GO" id="GO:0030288">
    <property type="term" value="C:outer membrane-bounded periplasmic space"/>
    <property type="evidence" value="ECO:0007669"/>
    <property type="project" value="UniProtKB-ARBA"/>
</dbReference>
<dbReference type="Gene3D" id="3.90.76.10">
    <property type="entry name" value="Dipeptide-binding Protein, Domain 1"/>
    <property type="match status" value="1"/>
</dbReference>
<dbReference type="PANTHER" id="PTHR30290">
    <property type="entry name" value="PERIPLASMIC BINDING COMPONENT OF ABC TRANSPORTER"/>
    <property type="match status" value="1"/>
</dbReference>
<dbReference type="Gene3D" id="3.40.190.10">
    <property type="entry name" value="Periplasmic binding protein-like II"/>
    <property type="match status" value="1"/>
</dbReference>
<dbReference type="GO" id="GO:1904680">
    <property type="term" value="F:peptide transmembrane transporter activity"/>
    <property type="evidence" value="ECO:0007669"/>
    <property type="project" value="TreeGrafter"/>
</dbReference>
<dbReference type="CDD" id="cd08513">
    <property type="entry name" value="PBP2_thermophilic_Hb8_like"/>
    <property type="match status" value="1"/>
</dbReference>
<keyword evidence="3" id="KW-0813">Transport</keyword>
<proteinExistence type="inferred from homology"/>
<dbReference type="PIRSF" id="PIRSF002741">
    <property type="entry name" value="MppA"/>
    <property type="match status" value="1"/>
</dbReference>
<gene>
    <name evidence="7" type="ORF">SAMN04487779_10011171</name>
</gene>
<evidence type="ECO:0000256" key="5">
    <source>
        <dbReference type="SAM" id="SignalP"/>
    </source>
</evidence>
<evidence type="ECO:0000256" key="4">
    <source>
        <dbReference type="ARBA" id="ARBA00022729"/>
    </source>
</evidence>
<comment type="subcellular location">
    <subcellularLocation>
        <location evidence="1">Periplasm</location>
    </subcellularLocation>
</comment>
<dbReference type="STRING" id="938405.SAMN02927895_01527"/>
<dbReference type="EMBL" id="FMZX01000001">
    <property type="protein sequence ID" value="SDC53204.1"/>
    <property type="molecule type" value="Genomic_DNA"/>
</dbReference>
<dbReference type="RefSeq" id="WP_090661293.1">
    <property type="nucleotide sequence ID" value="NZ_FMZX01000001.1"/>
</dbReference>
<dbReference type="SUPFAM" id="SSF53850">
    <property type="entry name" value="Periplasmic binding protein-like II"/>
    <property type="match status" value="1"/>
</dbReference>
<dbReference type="InterPro" id="IPR030678">
    <property type="entry name" value="Peptide/Ni-bd"/>
</dbReference>
<keyword evidence="8" id="KW-1185">Reference proteome</keyword>
<evidence type="ECO:0000313" key="8">
    <source>
        <dbReference type="Proteomes" id="UP000198925"/>
    </source>
</evidence>
<evidence type="ECO:0000313" key="7">
    <source>
        <dbReference type="EMBL" id="SDC53204.1"/>
    </source>
</evidence>
<protein>
    <submittedName>
        <fullName evidence="7">Peptide/nickel transport system substrate-binding protein</fullName>
    </submittedName>
</protein>
<dbReference type="AlphaFoldDB" id="A0A1G6MD56"/>
<dbReference type="Gene3D" id="3.10.105.10">
    <property type="entry name" value="Dipeptide-binding Protein, Domain 3"/>
    <property type="match status" value="1"/>
</dbReference>
<name>A0A1G6MD56_9PROT</name>
<feature type="signal peptide" evidence="5">
    <location>
        <begin position="1"/>
        <end position="24"/>
    </location>
</feature>
<sequence>MTDLLRPLAGAVLLALAASGPALAQPRETLTIGISQYPSTFHPNIEAMAAKSYVLGFTRRPLTAYGPDWQLACLGCESLPTLGNGGARLETTPDGKPGIRVTYRLRADARWGDGRPVSAEDLRFAWEAGREGATGFGPAEFYRSAYELIVEDARTVTLRYDKVTFEYNSAGDFQPLPAHIDRARWQDDPRGYRNRTAYDTETTNPGLWSGPWRVTAVQPGAGVTLERNEAWAGPAPAFRRIQIRTIENTAAMEAQLLAGQLDMVAGELGLPVEQAAALERRTAGRFRIEYKPGLIYEHLDLRLDQPLLADRRVRQALLLAIDRAQIVARLFEGRQVVADSGVNPLDPMHDPQVQRWPHDPVRAAALLEAAGWRPGPDGIRRNAAGERLSLELMTTAGNRARESVQQVIQGMWRQAGIEARIRNEPPRVLFGETLSRRRFTGAALFAWISSPENVPRSTLHSEEIPTAARNWSGQNYTGYRNPEMDALLEAIPQELDRERRRALWSRLQAIFAEDLPQLPLWFRADAHVWPRWLEGVRPTGHLNPTSLWAEEWRVRQP</sequence>
<keyword evidence="4 5" id="KW-0732">Signal</keyword>
<dbReference type="PANTHER" id="PTHR30290:SF9">
    <property type="entry name" value="OLIGOPEPTIDE-BINDING PROTEIN APPA"/>
    <property type="match status" value="1"/>
</dbReference>
<organism evidence="7 8">
    <name type="scientific">Belnapia rosea</name>
    <dbReference type="NCBI Taxonomy" id="938405"/>
    <lineage>
        <taxon>Bacteria</taxon>
        <taxon>Pseudomonadati</taxon>
        <taxon>Pseudomonadota</taxon>
        <taxon>Alphaproteobacteria</taxon>
        <taxon>Acetobacterales</taxon>
        <taxon>Roseomonadaceae</taxon>
        <taxon>Belnapia</taxon>
    </lineage>
</organism>
<dbReference type="InterPro" id="IPR039424">
    <property type="entry name" value="SBP_5"/>
</dbReference>
<dbReference type="InterPro" id="IPR000914">
    <property type="entry name" value="SBP_5_dom"/>
</dbReference>
<accession>A0A1G6MD56</accession>
<dbReference type="Proteomes" id="UP000198925">
    <property type="component" value="Unassembled WGS sequence"/>
</dbReference>
<dbReference type="GO" id="GO:0015833">
    <property type="term" value="P:peptide transport"/>
    <property type="evidence" value="ECO:0007669"/>
    <property type="project" value="TreeGrafter"/>
</dbReference>
<reference evidence="7 8" key="1">
    <citation type="submission" date="2016-10" db="EMBL/GenBank/DDBJ databases">
        <authorList>
            <person name="de Groot N.N."/>
        </authorList>
    </citation>
    <scope>NUCLEOTIDE SEQUENCE [LARGE SCALE GENOMIC DNA]</scope>
    <source>
        <strain evidence="7 8">CPCC 100156</strain>
    </source>
</reference>
<comment type="similarity">
    <text evidence="2">Belongs to the bacterial solute-binding protein 5 family.</text>
</comment>
<feature type="chain" id="PRO_5011643291" evidence="5">
    <location>
        <begin position="25"/>
        <end position="557"/>
    </location>
</feature>